<evidence type="ECO:0000313" key="2">
    <source>
        <dbReference type="Proteomes" id="UP000325081"/>
    </source>
</evidence>
<keyword evidence="2" id="KW-1185">Reference proteome</keyword>
<sequence>MHQQITETHLAKINTKFNRIYKTCGATILRIHREPPDNFGLMLGRFVRGRFPETHAADAALRLLHGLEKRRRVKLSSRRRICTSEARIGGLGRRILDLSVSIFKKRKNPTKVAT</sequence>
<comment type="caution">
    <text evidence="1">The sequence shown here is derived from an EMBL/GenBank/DDBJ whole genome shotgun (WGS) entry which is preliminary data.</text>
</comment>
<dbReference type="Proteomes" id="UP000325081">
    <property type="component" value="Unassembled WGS sequence"/>
</dbReference>
<proteinExistence type="predicted"/>
<accession>A0A5A7PNG3</accession>
<gene>
    <name evidence="1" type="ORF">STAS_10359</name>
</gene>
<dbReference type="AlphaFoldDB" id="A0A5A7PNG3"/>
<evidence type="ECO:0000313" key="1">
    <source>
        <dbReference type="EMBL" id="GER34168.1"/>
    </source>
</evidence>
<reference evidence="2" key="1">
    <citation type="journal article" date="2019" name="Curr. Biol.">
        <title>Genome Sequence of Striga asiatica Provides Insight into the Evolution of Plant Parasitism.</title>
        <authorList>
            <person name="Yoshida S."/>
            <person name="Kim S."/>
            <person name="Wafula E.K."/>
            <person name="Tanskanen J."/>
            <person name="Kim Y.M."/>
            <person name="Honaas L."/>
            <person name="Yang Z."/>
            <person name="Spallek T."/>
            <person name="Conn C.E."/>
            <person name="Ichihashi Y."/>
            <person name="Cheong K."/>
            <person name="Cui S."/>
            <person name="Der J.P."/>
            <person name="Gundlach H."/>
            <person name="Jiao Y."/>
            <person name="Hori C."/>
            <person name="Ishida J.K."/>
            <person name="Kasahara H."/>
            <person name="Kiba T."/>
            <person name="Kim M.S."/>
            <person name="Koo N."/>
            <person name="Laohavisit A."/>
            <person name="Lee Y.H."/>
            <person name="Lumba S."/>
            <person name="McCourt P."/>
            <person name="Mortimer J.C."/>
            <person name="Mutuku J.M."/>
            <person name="Nomura T."/>
            <person name="Sasaki-Sekimoto Y."/>
            <person name="Seto Y."/>
            <person name="Wang Y."/>
            <person name="Wakatake T."/>
            <person name="Sakakibara H."/>
            <person name="Demura T."/>
            <person name="Yamaguchi S."/>
            <person name="Yoneyama K."/>
            <person name="Manabe R.I."/>
            <person name="Nelson D.C."/>
            <person name="Schulman A.H."/>
            <person name="Timko M.P."/>
            <person name="dePamphilis C.W."/>
            <person name="Choi D."/>
            <person name="Shirasu K."/>
        </authorList>
    </citation>
    <scope>NUCLEOTIDE SEQUENCE [LARGE SCALE GENOMIC DNA]</scope>
    <source>
        <strain evidence="2">cv. UVA1</strain>
    </source>
</reference>
<organism evidence="1 2">
    <name type="scientific">Striga asiatica</name>
    <name type="common">Asiatic witchweed</name>
    <name type="synonym">Buchnera asiatica</name>
    <dbReference type="NCBI Taxonomy" id="4170"/>
    <lineage>
        <taxon>Eukaryota</taxon>
        <taxon>Viridiplantae</taxon>
        <taxon>Streptophyta</taxon>
        <taxon>Embryophyta</taxon>
        <taxon>Tracheophyta</taxon>
        <taxon>Spermatophyta</taxon>
        <taxon>Magnoliopsida</taxon>
        <taxon>eudicotyledons</taxon>
        <taxon>Gunneridae</taxon>
        <taxon>Pentapetalae</taxon>
        <taxon>asterids</taxon>
        <taxon>lamiids</taxon>
        <taxon>Lamiales</taxon>
        <taxon>Orobanchaceae</taxon>
        <taxon>Buchnereae</taxon>
        <taxon>Striga</taxon>
    </lineage>
</organism>
<protein>
    <submittedName>
        <fullName evidence="1">Uncharacterized protein</fullName>
    </submittedName>
</protein>
<dbReference type="EMBL" id="BKCP01004849">
    <property type="protein sequence ID" value="GER34168.1"/>
    <property type="molecule type" value="Genomic_DNA"/>
</dbReference>
<name>A0A5A7PNG3_STRAF</name>